<dbReference type="PANTHER" id="PTHR30332:SF5">
    <property type="entry name" value="SPI-1 TYPE 3 SECRETION SYSTEM SECRETIN"/>
    <property type="match status" value="1"/>
</dbReference>
<keyword evidence="7 9" id="KW-0472">Membrane</keyword>
<evidence type="ECO:0000256" key="9">
    <source>
        <dbReference type="HAMAP-Rule" id="MF_02219"/>
    </source>
</evidence>
<dbReference type="PROSITE" id="PS00875">
    <property type="entry name" value="T2SP_D"/>
    <property type="match status" value="1"/>
</dbReference>
<evidence type="ECO:0000313" key="14">
    <source>
        <dbReference type="EMBL" id="SMP44936.1"/>
    </source>
</evidence>
<evidence type="ECO:0000256" key="8">
    <source>
        <dbReference type="ARBA" id="ARBA00023237"/>
    </source>
</evidence>
<dbReference type="Gene3D" id="3.55.50.30">
    <property type="match status" value="1"/>
</dbReference>
<organism evidence="14 15">
    <name type="scientific">Noviherbaspirillum suwonense</name>
    <dbReference type="NCBI Taxonomy" id="1224511"/>
    <lineage>
        <taxon>Bacteria</taxon>
        <taxon>Pseudomonadati</taxon>
        <taxon>Pseudomonadota</taxon>
        <taxon>Betaproteobacteria</taxon>
        <taxon>Burkholderiales</taxon>
        <taxon>Oxalobacteraceae</taxon>
        <taxon>Noviherbaspirillum</taxon>
    </lineage>
</organism>
<feature type="compositionally biased region" description="Polar residues" evidence="11">
    <location>
        <begin position="570"/>
        <end position="580"/>
    </location>
</feature>
<evidence type="ECO:0000256" key="5">
    <source>
        <dbReference type="ARBA" id="ARBA00022927"/>
    </source>
</evidence>
<evidence type="ECO:0000256" key="7">
    <source>
        <dbReference type="ARBA" id="ARBA00023136"/>
    </source>
</evidence>
<dbReference type="HAMAP" id="MF_02219">
    <property type="entry name" value="Type_III_secretin"/>
    <property type="match status" value="1"/>
</dbReference>
<evidence type="ECO:0000256" key="11">
    <source>
        <dbReference type="SAM" id="MobiDB-lite"/>
    </source>
</evidence>
<comment type="subcellular location">
    <subcellularLocation>
        <location evidence="1 9 10">Cell outer membrane</location>
    </subcellularLocation>
</comment>
<reference evidence="14 15" key="1">
    <citation type="submission" date="2017-05" db="EMBL/GenBank/DDBJ databases">
        <authorList>
            <person name="Varghese N."/>
            <person name="Submissions S."/>
        </authorList>
    </citation>
    <scope>NUCLEOTIDE SEQUENCE [LARGE SCALE GENOMIC DNA]</scope>
    <source>
        <strain evidence="14 15">DSM 26001</strain>
    </source>
</reference>
<keyword evidence="3 9" id="KW-0813">Transport</keyword>
<dbReference type="RefSeq" id="WP_283440607.1">
    <property type="nucleotide sequence ID" value="NZ_FXUL01000001.1"/>
</dbReference>
<accession>A0ABY1PTB8</accession>
<dbReference type="InterPro" id="IPR050810">
    <property type="entry name" value="Bact_Secretion_Sys_Channel"/>
</dbReference>
<sequence>MAIHRKWLSRTLSPVGSRLALRLAVLAALLAGMPAAAVSPLPDASFTYMADSHLLPDVFVRFGRIFGLEAQLTNAVASSTAVVNGKISTANPTEFLNQIAGSYGLTWFIQNGTLHVSRSNERITRVLTPPGISATGLKMALTELGVIDPKFGWGEVVERGIVLVSGPPGYVDMVLRSVIDLPSMPPDQELQVFRLRHAPVDDRTIFYRDRQIVTPGIASILRGLISGESKTGTSIALSELASPLRGTLSPLPPINGENARAAKSEPGSVTVAPSTVSSPNRAVIQADPRLNAVIIKDRPENMQIYRQMISLLDVPSQLVEIEAMILDVNASQVAELGVDWNARAGRVSANIGNPSAPSSNPSAVISLGNANSATIISNAANFLVTRINALESKGQAKVVSRPSILTIDNQGALIDLAETFYIQSVGERVANVTPVSVGVTLKVTPHVIEEGGRKSVQLVVDIEDGTRTDVTIQGLPTIRRSNIGTQAVMAEHESLLIGGFNSESNIRQKDAVPLLADLPVVGGLFANTKSTVERKQRLFLITPRIIRPEGGDTTQSISYAVPLATQDSRTPLTSFSQAQLPPTPQESPNMRMDMQMNIALPLQTENR</sequence>
<evidence type="ECO:0000256" key="3">
    <source>
        <dbReference type="ARBA" id="ARBA00022448"/>
    </source>
</evidence>
<protein>
    <recommendedName>
        <fullName evidence="9">Type 3 secretion system secretin</fullName>
        <shortName evidence="9">T3SS secretin</shortName>
    </recommendedName>
</protein>
<comment type="similarity">
    <text evidence="2 9">Belongs to the bacterial secretin family. T3SS SctC subfamily.</text>
</comment>
<dbReference type="InterPro" id="IPR038591">
    <property type="entry name" value="NolW-like_sf"/>
</dbReference>
<dbReference type="PRINTS" id="PR01337">
    <property type="entry name" value="TYPE3OMGPROT"/>
</dbReference>
<dbReference type="Proteomes" id="UP001158049">
    <property type="component" value="Unassembled WGS sequence"/>
</dbReference>
<evidence type="ECO:0000256" key="10">
    <source>
        <dbReference type="RuleBase" id="RU004004"/>
    </source>
</evidence>
<feature type="domain" description="NolW-like" evidence="13">
    <location>
        <begin position="191"/>
        <end position="317"/>
    </location>
</feature>
<evidence type="ECO:0000256" key="6">
    <source>
        <dbReference type="ARBA" id="ARBA00023010"/>
    </source>
</evidence>
<dbReference type="Gene3D" id="3.30.1370.120">
    <property type="match status" value="2"/>
</dbReference>
<dbReference type="InterPro" id="IPR004846">
    <property type="entry name" value="T2SS/T3SS_dom"/>
</dbReference>
<keyword evidence="8 9" id="KW-0998">Cell outer membrane</keyword>
<dbReference type="InterPro" id="IPR005644">
    <property type="entry name" value="NolW-like"/>
</dbReference>
<comment type="subunit">
    <text evidence="9">The core secretion machinery of the T3SS is composed of approximately 20 different proteins, including cytoplasmic components, a base, an export apparatus and a needle. This subunit is part of the base, which anchors the injectisome in the bacterial cell envelope. Forms a stable homooligomeric complex.</text>
</comment>
<name>A0ABY1PTB8_9BURK</name>
<dbReference type="EMBL" id="FXUL01000001">
    <property type="protein sequence ID" value="SMP44936.1"/>
    <property type="molecule type" value="Genomic_DNA"/>
</dbReference>
<dbReference type="Pfam" id="PF00263">
    <property type="entry name" value="Secretin"/>
    <property type="match status" value="1"/>
</dbReference>
<dbReference type="PANTHER" id="PTHR30332">
    <property type="entry name" value="PROBABLE GENERAL SECRETION PATHWAY PROTEIN D"/>
    <property type="match status" value="1"/>
</dbReference>
<keyword evidence="5 9" id="KW-0653">Protein transport</keyword>
<gene>
    <name evidence="9" type="primary">sctC</name>
    <name evidence="14" type="ORF">SAMN06295970_101465</name>
</gene>
<evidence type="ECO:0000259" key="12">
    <source>
        <dbReference type="Pfam" id="PF00263"/>
    </source>
</evidence>
<evidence type="ECO:0000256" key="1">
    <source>
        <dbReference type="ARBA" id="ARBA00004442"/>
    </source>
</evidence>
<comment type="caution">
    <text evidence="14">The sequence shown here is derived from an EMBL/GenBank/DDBJ whole genome shotgun (WGS) entry which is preliminary data.</text>
</comment>
<evidence type="ECO:0000256" key="4">
    <source>
        <dbReference type="ARBA" id="ARBA00022729"/>
    </source>
</evidence>
<evidence type="ECO:0000256" key="2">
    <source>
        <dbReference type="ARBA" id="ARBA00007032"/>
    </source>
</evidence>
<comment type="function">
    <text evidence="9">Component of the type III secretion system (T3SS), also called injectisome, which is used to inject bacterial effector proteins into eukaryotic host cells. Forms a ring-shaped multimeric structure with an apparent central pore in the outer membrane.</text>
</comment>
<dbReference type="NCBIfam" id="TIGR02516">
    <property type="entry name" value="type_III_yscC"/>
    <property type="match status" value="1"/>
</dbReference>
<dbReference type="Pfam" id="PF03958">
    <property type="entry name" value="Secretin_N"/>
    <property type="match status" value="1"/>
</dbReference>
<keyword evidence="4 9" id="KW-0732">Signal</keyword>
<proteinExistence type="inferred from homology"/>
<keyword evidence="6 9" id="KW-0811">Translocation</keyword>
<feature type="domain" description="Type II/III secretion system secretin-like" evidence="12">
    <location>
        <begin position="389"/>
        <end position="547"/>
    </location>
</feature>
<dbReference type="InterPro" id="IPR004845">
    <property type="entry name" value="T2SS_GspD_CS"/>
</dbReference>
<evidence type="ECO:0000259" key="13">
    <source>
        <dbReference type="Pfam" id="PF03958"/>
    </source>
</evidence>
<keyword evidence="15" id="KW-1185">Reference proteome</keyword>
<feature type="region of interest" description="Disordered" evidence="11">
    <location>
        <begin position="570"/>
        <end position="590"/>
    </location>
</feature>
<dbReference type="InterPro" id="IPR003522">
    <property type="entry name" value="T3SS_OM_pore_YscC"/>
</dbReference>
<evidence type="ECO:0000313" key="15">
    <source>
        <dbReference type="Proteomes" id="UP001158049"/>
    </source>
</evidence>